<gene>
    <name evidence="1" type="ORF">K469DRAFT_449488</name>
</gene>
<dbReference type="EMBL" id="ML994648">
    <property type="protein sequence ID" value="KAF2182412.1"/>
    <property type="molecule type" value="Genomic_DNA"/>
</dbReference>
<keyword evidence="2" id="KW-1185">Reference proteome</keyword>
<sequence>FECWNYEDTLKLARPKKGIVDDERAFLKVAGDTFTSYYGPLIPWVNRLWRVVVPSGGRWEIE</sequence>
<feature type="non-terminal residue" evidence="1">
    <location>
        <position position="62"/>
    </location>
</feature>
<evidence type="ECO:0000313" key="1">
    <source>
        <dbReference type="EMBL" id="KAF2182412.1"/>
    </source>
</evidence>
<dbReference type="AlphaFoldDB" id="A0A6A6DVM7"/>
<dbReference type="Proteomes" id="UP000800200">
    <property type="component" value="Unassembled WGS sequence"/>
</dbReference>
<proteinExistence type="predicted"/>
<accession>A0A6A6DVM7</accession>
<reference evidence="1" key="1">
    <citation type="journal article" date="2020" name="Stud. Mycol.">
        <title>101 Dothideomycetes genomes: a test case for predicting lifestyles and emergence of pathogens.</title>
        <authorList>
            <person name="Haridas S."/>
            <person name="Albert R."/>
            <person name="Binder M."/>
            <person name="Bloem J."/>
            <person name="Labutti K."/>
            <person name="Salamov A."/>
            <person name="Andreopoulos B."/>
            <person name="Baker S."/>
            <person name="Barry K."/>
            <person name="Bills G."/>
            <person name="Bluhm B."/>
            <person name="Cannon C."/>
            <person name="Castanera R."/>
            <person name="Culley D."/>
            <person name="Daum C."/>
            <person name="Ezra D."/>
            <person name="Gonzalez J."/>
            <person name="Henrissat B."/>
            <person name="Kuo A."/>
            <person name="Liang C."/>
            <person name="Lipzen A."/>
            <person name="Lutzoni F."/>
            <person name="Magnuson J."/>
            <person name="Mondo S."/>
            <person name="Nolan M."/>
            <person name="Ohm R."/>
            <person name="Pangilinan J."/>
            <person name="Park H.-J."/>
            <person name="Ramirez L."/>
            <person name="Alfaro M."/>
            <person name="Sun H."/>
            <person name="Tritt A."/>
            <person name="Yoshinaga Y."/>
            <person name="Zwiers L.-H."/>
            <person name="Turgeon B."/>
            <person name="Goodwin S."/>
            <person name="Spatafora J."/>
            <person name="Crous P."/>
            <person name="Grigoriev I."/>
        </authorList>
    </citation>
    <scope>NUCLEOTIDE SEQUENCE</scope>
    <source>
        <strain evidence="1">CBS 207.26</strain>
    </source>
</reference>
<organism evidence="1 2">
    <name type="scientific">Zopfia rhizophila CBS 207.26</name>
    <dbReference type="NCBI Taxonomy" id="1314779"/>
    <lineage>
        <taxon>Eukaryota</taxon>
        <taxon>Fungi</taxon>
        <taxon>Dikarya</taxon>
        <taxon>Ascomycota</taxon>
        <taxon>Pezizomycotina</taxon>
        <taxon>Dothideomycetes</taxon>
        <taxon>Dothideomycetes incertae sedis</taxon>
        <taxon>Zopfiaceae</taxon>
        <taxon>Zopfia</taxon>
    </lineage>
</organism>
<name>A0A6A6DVM7_9PEZI</name>
<protein>
    <submittedName>
        <fullName evidence="1">Uncharacterized protein</fullName>
    </submittedName>
</protein>
<evidence type="ECO:0000313" key="2">
    <source>
        <dbReference type="Proteomes" id="UP000800200"/>
    </source>
</evidence>
<feature type="non-terminal residue" evidence="1">
    <location>
        <position position="1"/>
    </location>
</feature>